<dbReference type="InterPro" id="IPR024409">
    <property type="entry name" value="DUF3833"/>
</dbReference>
<evidence type="ECO:0000313" key="1">
    <source>
        <dbReference type="EMBL" id="MDR7269728.1"/>
    </source>
</evidence>
<keyword evidence="2" id="KW-1185">Reference proteome</keyword>
<dbReference type="EMBL" id="JAVDXU010000001">
    <property type="protein sequence ID" value="MDR7269728.1"/>
    <property type="molecule type" value="Genomic_DNA"/>
</dbReference>
<proteinExistence type="predicted"/>
<accession>A0ABU1YLW3</accession>
<dbReference type="Pfam" id="PF12915">
    <property type="entry name" value="DUF3833"/>
    <property type="match status" value="1"/>
</dbReference>
<sequence length="179" mass="19826">MNVPLIRRALLGAGVAFTLAGCAGPEVRDYAKEEPRLDLRAFLSGELSAKGMFTDRAGRVVKRFTVKMVGRWDGDVGVLDERFQYSDGSTQRRVWRLRSLGQGRYSGTADDVIGAAEGESAGNALRWNYTLALPVDGRVWNVALDDWMFLIDERTVLNRSAMSKFGLHLGDVTLVITKE</sequence>
<dbReference type="RefSeq" id="WP_310264776.1">
    <property type="nucleotide sequence ID" value="NZ_JAVDXU010000001.1"/>
</dbReference>
<dbReference type="Proteomes" id="UP001180453">
    <property type="component" value="Unassembled WGS sequence"/>
</dbReference>
<reference evidence="1 2" key="1">
    <citation type="submission" date="2023-07" db="EMBL/GenBank/DDBJ databases">
        <title>Sorghum-associated microbial communities from plants grown in Nebraska, USA.</title>
        <authorList>
            <person name="Schachtman D."/>
        </authorList>
    </citation>
    <scope>NUCLEOTIDE SEQUENCE [LARGE SCALE GENOMIC DNA]</scope>
    <source>
        <strain evidence="1 2">BE314</strain>
    </source>
</reference>
<comment type="caution">
    <text evidence="1">The sequence shown here is derived from an EMBL/GenBank/DDBJ whole genome shotgun (WGS) entry which is preliminary data.</text>
</comment>
<dbReference type="PROSITE" id="PS51257">
    <property type="entry name" value="PROKAR_LIPOPROTEIN"/>
    <property type="match status" value="1"/>
</dbReference>
<evidence type="ECO:0008006" key="3">
    <source>
        <dbReference type="Google" id="ProtNLM"/>
    </source>
</evidence>
<evidence type="ECO:0000313" key="2">
    <source>
        <dbReference type="Proteomes" id="UP001180453"/>
    </source>
</evidence>
<name>A0ABU1YLW3_ROSSA</name>
<protein>
    <recommendedName>
        <fullName evidence="3">Lipoprotein</fullName>
    </recommendedName>
</protein>
<organism evidence="1 2">
    <name type="scientific">Roseateles saccharophilus</name>
    <name type="common">Pseudomonas saccharophila</name>
    <dbReference type="NCBI Taxonomy" id="304"/>
    <lineage>
        <taxon>Bacteria</taxon>
        <taxon>Pseudomonadati</taxon>
        <taxon>Pseudomonadota</taxon>
        <taxon>Betaproteobacteria</taxon>
        <taxon>Burkholderiales</taxon>
        <taxon>Sphaerotilaceae</taxon>
        <taxon>Roseateles</taxon>
    </lineage>
</organism>
<gene>
    <name evidence="1" type="ORF">J2X20_002357</name>
</gene>